<feature type="active site" description="Glycyl thioester intermediate" evidence="3">
    <location>
        <position position="208"/>
    </location>
</feature>
<dbReference type="SMART" id="SM00119">
    <property type="entry name" value="HECTc"/>
    <property type="match status" value="1"/>
</dbReference>
<keyword evidence="2 3" id="KW-0833">Ubl conjugation pathway</keyword>
<dbReference type="Pfam" id="PF00632">
    <property type="entry name" value="HECT"/>
    <property type="match status" value="1"/>
</dbReference>
<feature type="domain" description="HECT" evidence="4">
    <location>
        <begin position="67"/>
        <end position="241"/>
    </location>
</feature>
<dbReference type="Gene3D" id="3.30.2410.10">
    <property type="entry name" value="Hect, E3 ligase catalytic domain"/>
    <property type="match status" value="1"/>
</dbReference>
<dbReference type="OrthoDB" id="271273at2759"/>
<dbReference type="GeneID" id="94833125"/>
<dbReference type="VEuPathDB" id="TrichDB:TRFO_15500"/>
<dbReference type="PROSITE" id="PS50237">
    <property type="entry name" value="HECT"/>
    <property type="match status" value="1"/>
</dbReference>
<dbReference type="SUPFAM" id="SSF56204">
    <property type="entry name" value="Hect, E3 ligase catalytic domain"/>
    <property type="match status" value="1"/>
</dbReference>
<organism evidence="5 6">
    <name type="scientific">Tritrichomonas foetus</name>
    <dbReference type="NCBI Taxonomy" id="1144522"/>
    <lineage>
        <taxon>Eukaryota</taxon>
        <taxon>Metamonada</taxon>
        <taxon>Parabasalia</taxon>
        <taxon>Tritrichomonadida</taxon>
        <taxon>Tritrichomonadidae</taxon>
        <taxon>Tritrichomonas</taxon>
    </lineage>
</organism>
<dbReference type="GO" id="GO:0061630">
    <property type="term" value="F:ubiquitin protein ligase activity"/>
    <property type="evidence" value="ECO:0007669"/>
    <property type="project" value="InterPro"/>
</dbReference>
<evidence type="ECO:0000256" key="1">
    <source>
        <dbReference type="ARBA" id="ARBA00022679"/>
    </source>
</evidence>
<dbReference type="InterPro" id="IPR000569">
    <property type="entry name" value="HECT_dom"/>
</dbReference>
<dbReference type="Proteomes" id="UP000179807">
    <property type="component" value="Unassembled WGS sequence"/>
</dbReference>
<dbReference type="EMBL" id="MLAK01000412">
    <property type="protein sequence ID" value="OHT14207.1"/>
    <property type="molecule type" value="Genomic_DNA"/>
</dbReference>
<comment type="caution">
    <text evidence="5">The sequence shown here is derived from an EMBL/GenBank/DDBJ whole genome shotgun (WGS) entry which is preliminary data.</text>
</comment>
<evidence type="ECO:0000259" key="4">
    <source>
        <dbReference type="PROSITE" id="PS50237"/>
    </source>
</evidence>
<dbReference type="PANTHER" id="PTHR45670:SF1">
    <property type="entry name" value="E3 UBIQUITIN-PROTEIN LIGASE HECTD1"/>
    <property type="match status" value="1"/>
</dbReference>
<keyword evidence="6" id="KW-1185">Reference proteome</keyword>
<protein>
    <recommendedName>
        <fullName evidence="4">HECT domain-containing protein</fullName>
    </recommendedName>
</protein>
<dbReference type="GO" id="GO:0043161">
    <property type="term" value="P:proteasome-mediated ubiquitin-dependent protein catabolic process"/>
    <property type="evidence" value="ECO:0007669"/>
    <property type="project" value="TreeGrafter"/>
</dbReference>
<keyword evidence="1" id="KW-0808">Transferase</keyword>
<evidence type="ECO:0000313" key="6">
    <source>
        <dbReference type="Proteomes" id="UP000179807"/>
    </source>
</evidence>
<name>A0A1J4KSE9_9EUKA</name>
<reference evidence="5" key="1">
    <citation type="submission" date="2016-10" db="EMBL/GenBank/DDBJ databases">
        <authorList>
            <person name="Benchimol M."/>
            <person name="Almeida L.G."/>
            <person name="Vasconcelos A.T."/>
            <person name="Perreira-Neves A."/>
            <person name="Rosa I.A."/>
            <person name="Tasca T."/>
            <person name="Bogo M.R."/>
            <person name="de Souza W."/>
        </authorList>
    </citation>
    <scope>NUCLEOTIDE SEQUENCE [LARGE SCALE GENOMIC DNA]</scope>
    <source>
        <strain evidence="5">K</strain>
    </source>
</reference>
<evidence type="ECO:0000256" key="2">
    <source>
        <dbReference type="ARBA" id="ARBA00022786"/>
    </source>
</evidence>
<dbReference type="PANTHER" id="PTHR45670">
    <property type="entry name" value="E3 UBIQUITIN-PROTEIN LIGASE TRIP12"/>
    <property type="match status" value="1"/>
</dbReference>
<evidence type="ECO:0000313" key="5">
    <source>
        <dbReference type="EMBL" id="OHT14207.1"/>
    </source>
</evidence>
<proteinExistence type="predicted"/>
<gene>
    <name evidence="5" type="ORF">TRFO_15500</name>
</gene>
<dbReference type="AlphaFoldDB" id="A0A1J4KSE9"/>
<dbReference type="RefSeq" id="XP_068367343.1">
    <property type="nucleotide sequence ID" value="XM_068498421.1"/>
</dbReference>
<accession>A0A1J4KSE9</accession>
<dbReference type="InterPro" id="IPR045322">
    <property type="entry name" value="HECTD1/TRIP12-like"/>
</dbReference>
<sequence>MSYLDYSQNHSELDDFSPCINNKQNQVNKLFSTYQSPQTVCNQLISNIRSQEQEQEHVFLDNFEQAAKEENFRNFVIDKTIGENIQNCCKSFRDGFSTVINFTLTDIFTSKELIDIIGGISKPITKEEMQNFIDLNGYNSNDEQVSYFFDTILEMTPKEQQKFLRYVTASQALPAGGLKELQPHLTLTRIDFDNSINIDLAYPTVSTCSNMVKLPPFSSKEVLQTQLKKAIEFSGLTFQLG</sequence>
<evidence type="ECO:0000256" key="3">
    <source>
        <dbReference type="PROSITE-ProRule" id="PRU00104"/>
    </source>
</evidence>
<dbReference type="GO" id="GO:0000209">
    <property type="term" value="P:protein polyubiquitination"/>
    <property type="evidence" value="ECO:0007669"/>
    <property type="project" value="TreeGrafter"/>
</dbReference>
<dbReference type="InterPro" id="IPR035983">
    <property type="entry name" value="Hect_E3_ubiquitin_ligase"/>
</dbReference>